<gene>
    <name evidence="2" type="ORF">UFOPK1440_01108</name>
</gene>
<keyword evidence="1" id="KW-0812">Transmembrane</keyword>
<feature type="transmembrane region" description="Helical" evidence="1">
    <location>
        <begin position="6"/>
        <end position="25"/>
    </location>
</feature>
<keyword evidence="1" id="KW-1133">Transmembrane helix</keyword>
<evidence type="ECO:0000256" key="1">
    <source>
        <dbReference type="SAM" id="Phobius"/>
    </source>
</evidence>
<accession>A0A6J6CGJ2</accession>
<sequence length="96" mass="10857">MEDLALIVTIIMSILLLSGPITIGLTSERAQLYTADRRVLKILRRIIALTFGIIGIFIAIQFLFESLPLMTKSFALLALIGNIYAFRREIKYVKLD</sequence>
<dbReference type="EMBL" id="CAEZSP010000083">
    <property type="protein sequence ID" value="CAB4550531.1"/>
    <property type="molecule type" value="Genomic_DNA"/>
</dbReference>
<organism evidence="2">
    <name type="scientific">freshwater metagenome</name>
    <dbReference type="NCBI Taxonomy" id="449393"/>
    <lineage>
        <taxon>unclassified sequences</taxon>
        <taxon>metagenomes</taxon>
        <taxon>ecological metagenomes</taxon>
    </lineage>
</organism>
<dbReference type="AlphaFoldDB" id="A0A6J6CGJ2"/>
<reference evidence="2" key="1">
    <citation type="submission" date="2020-05" db="EMBL/GenBank/DDBJ databases">
        <authorList>
            <person name="Chiriac C."/>
            <person name="Salcher M."/>
            <person name="Ghai R."/>
            <person name="Kavagutti S V."/>
        </authorList>
    </citation>
    <scope>NUCLEOTIDE SEQUENCE</scope>
</reference>
<feature type="transmembrane region" description="Helical" evidence="1">
    <location>
        <begin position="70"/>
        <end position="86"/>
    </location>
</feature>
<evidence type="ECO:0000313" key="2">
    <source>
        <dbReference type="EMBL" id="CAB4550531.1"/>
    </source>
</evidence>
<feature type="transmembrane region" description="Helical" evidence="1">
    <location>
        <begin position="46"/>
        <end position="64"/>
    </location>
</feature>
<protein>
    <submittedName>
        <fullName evidence="2">Unannotated protein</fullName>
    </submittedName>
</protein>
<keyword evidence="1" id="KW-0472">Membrane</keyword>
<proteinExistence type="predicted"/>
<name>A0A6J6CGJ2_9ZZZZ</name>